<protein>
    <submittedName>
        <fullName evidence="1">Uncharacterized protein</fullName>
    </submittedName>
</protein>
<reference evidence="1 2" key="1">
    <citation type="submission" date="2018-01" db="EMBL/GenBank/DDBJ databases">
        <title>Harnessing the power of phylogenomics to disentangle the directionality and signatures of interkingdom host jumping in the parasitic fungal genus Tolypocladium.</title>
        <authorList>
            <person name="Quandt C.A."/>
            <person name="Patterson W."/>
            <person name="Spatafora J.W."/>
        </authorList>
    </citation>
    <scope>NUCLEOTIDE SEQUENCE [LARGE SCALE GENOMIC DNA]</scope>
    <source>
        <strain evidence="1 2">NRBC 100945</strain>
    </source>
</reference>
<dbReference type="EMBL" id="PKSG01000217">
    <property type="protein sequence ID" value="POR37687.1"/>
    <property type="molecule type" value="Genomic_DNA"/>
</dbReference>
<sequence length="71" mass="7849">MGLHFLDLPVDILSMILRPLLVSRSPVQLCTCTSAPADASAHLLRVLMTHPAVHAIASPLFYEGNQREQRE</sequence>
<evidence type="ECO:0000313" key="1">
    <source>
        <dbReference type="EMBL" id="POR37687.1"/>
    </source>
</evidence>
<accession>A0A2S4L5J2</accession>
<proteinExistence type="predicted"/>
<organism evidence="1 2">
    <name type="scientific">Tolypocladium paradoxum</name>
    <dbReference type="NCBI Taxonomy" id="94208"/>
    <lineage>
        <taxon>Eukaryota</taxon>
        <taxon>Fungi</taxon>
        <taxon>Dikarya</taxon>
        <taxon>Ascomycota</taxon>
        <taxon>Pezizomycotina</taxon>
        <taxon>Sordariomycetes</taxon>
        <taxon>Hypocreomycetidae</taxon>
        <taxon>Hypocreales</taxon>
        <taxon>Ophiocordycipitaceae</taxon>
        <taxon>Tolypocladium</taxon>
    </lineage>
</organism>
<evidence type="ECO:0000313" key="2">
    <source>
        <dbReference type="Proteomes" id="UP000237481"/>
    </source>
</evidence>
<name>A0A2S4L5J2_9HYPO</name>
<comment type="caution">
    <text evidence="1">The sequence shown here is derived from an EMBL/GenBank/DDBJ whole genome shotgun (WGS) entry which is preliminary data.</text>
</comment>
<dbReference type="AlphaFoldDB" id="A0A2S4L5J2"/>
<keyword evidence="2" id="KW-1185">Reference proteome</keyword>
<dbReference type="Proteomes" id="UP000237481">
    <property type="component" value="Unassembled WGS sequence"/>
</dbReference>
<gene>
    <name evidence="1" type="ORF">TPAR_02114</name>
</gene>
<dbReference type="OrthoDB" id="5229512at2759"/>